<evidence type="ECO:0000313" key="1">
    <source>
        <dbReference type="EMBL" id="KAG6379209.1"/>
    </source>
</evidence>
<keyword evidence="2" id="KW-1185">Reference proteome</keyword>
<dbReference type="SUPFAM" id="SSF52047">
    <property type="entry name" value="RNI-like"/>
    <property type="match status" value="1"/>
</dbReference>
<evidence type="ECO:0000313" key="2">
    <source>
        <dbReference type="Proteomes" id="UP000683000"/>
    </source>
</evidence>
<name>A0A8I2YTW6_9AGAM</name>
<sequence length="425" mass="48277">MSYVPRKLTSRPNSPSCGTPIRALLIAEVLEMILDELVNEKRSICHLAFTCKAIAEPSLDRLWGLNDSLEPFIALLPKELVLDEDSVFRFDKLTISNLPAEKWATFDDYARRVRRLYAKTVTMNPHRIYSSIYKQLIHIRPNVELFPNLTTLAIHAKRLPNPHLRLFPSSLRSVTFSWANIKAPEIEAVLWSSVMNRLFLDAPLVEHIHFEGSPKEPLQSLTPLPFQQLQRITIKPSPLDPNVLHKYSHALSASAVRELDLRFVRWPDPRLQPVSPVFPSLRKLIIDGSPSHAIEFVRLLSSPVLQELAIASQCERSGDAVTQYTQLLMLLADKYRGVFRALKIQHPLLCHDQAGLESFLRAVCTLADAGVGTLQLNLIVGWQELTREVQDMIDPSKWTVLRHFRITSRRASPSWSWTAGNALFG</sequence>
<reference evidence="1" key="1">
    <citation type="submission" date="2021-03" db="EMBL/GenBank/DDBJ databases">
        <title>Evolutionary innovations through gain and loss of genes in the ectomycorrhizal Boletales.</title>
        <authorList>
            <person name="Wu G."/>
            <person name="Miyauchi S."/>
            <person name="Morin E."/>
            <person name="Yang Z.-L."/>
            <person name="Xu J."/>
            <person name="Martin F.M."/>
        </authorList>
    </citation>
    <scope>NUCLEOTIDE SEQUENCE</scope>
    <source>
        <strain evidence="1">BR01</strain>
    </source>
</reference>
<dbReference type="Proteomes" id="UP000683000">
    <property type="component" value="Unassembled WGS sequence"/>
</dbReference>
<dbReference type="AlphaFoldDB" id="A0A8I2YTW6"/>
<comment type="caution">
    <text evidence="1">The sequence shown here is derived from an EMBL/GenBank/DDBJ whole genome shotgun (WGS) entry which is preliminary data.</text>
</comment>
<accession>A0A8I2YTW6</accession>
<organism evidence="1 2">
    <name type="scientific">Boletus reticuloceps</name>
    <dbReference type="NCBI Taxonomy" id="495285"/>
    <lineage>
        <taxon>Eukaryota</taxon>
        <taxon>Fungi</taxon>
        <taxon>Dikarya</taxon>
        <taxon>Basidiomycota</taxon>
        <taxon>Agaricomycotina</taxon>
        <taxon>Agaricomycetes</taxon>
        <taxon>Agaricomycetidae</taxon>
        <taxon>Boletales</taxon>
        <taxon>Boletineae</taxon>
        <taxon>Boletaceae</taxon>
        <taxon>Boletoideae</taxon>
        <taxon>Boletus</taxon>
    </lineage>
</organism>
<evidence type="ECO:0008006" key="3">
    <source>
        <dbReference type="Google" id="ProtNLM"/>
    </source>
</evidence>
<dbReference type="OrthoDB" id="3222238at2759"/>
<protein>
    <recommendedName>
        <fullName evidence="3">F-box domain-containing protein</fullName>
    </recommendedName>
</protein>
<gene>
    <name evidence="1" type="ORF">JVT61DRAFT_11657</name>
</gene>
<dbReference type="EMBL" id="JAGFBS010000005">
    <property type="protein sequence ID" value="KAG6379209.1"/>
    <property type="molecule type" value="Genomic_DNA"/>
</dbReference>
<proteinExistence type="predicted"/>